<comment type="caution">
    <text evidence="2">The sequence shown here is derived from an EMBL/GenBank/DDBJ whole genome shotgun (WGS) entry which is preliminary data.</text>
</comment>
<dbReference type="EMBL" id="AEYI02001487">
    <property type="protein sequence ID" value="KFG36916.1"/>
    <property type="molecule type" value="Genomic_DNA"/>
</dbReference>
<dbReference type="Proteomes" id="UP000028828">
    <property type="component" value="Unassembled WGS sequence"/>
</dbReference>
<organism evidence="2 3">
    <name type="scientific">Toxoplasma gondii p89</name>
    <dbReference type="NCBI Taxonomy" id="943119"/>
    <lineage>
        <taxon>Eukaryota</taxon>
        <taxon>Sar</taxon>
        <taxon>Alveolata</taxon>
        <taxon>Apicomplexa</taxon>
        <taxon>Conoidasida</taxon>
        <taxon>Coccidia</taxon>
        <taxon>Eucoccidiorida</taxon>
        <taxon>Eimeriorina</taxon>
        <taxon>Sarcocystidae</taxon>
        <taxon>Toxoplasma</taxon>
    </lineage>
</organism>
<feature type="region of interest" description="Disordered" evidence="1">
    <location>
        <begin position="137"/>
        <end position="174"/>
    </location>
</feature>
<feature type="compositionally biased region" description="Basic and acidic residues" evidence="1">
    <location>
        <begin position="143"/>
        <end position="159"/>
    </location>
</feature>
<gene>
    <name evidence="2" type="ORF">TGP89_420040</name>
</gene>
<proteinExistence type="predicted"/>
<name>A0A086JXP8_TOXGO</name>
<dbReference type="AntiFam" id="ANF00012">
    <property type="entry name" value="tRNA translation"/>
</dbReference>
<feature type="compositionally biased region" description="Basic and acidic residues" evidence="1">
    <location>
        <begin position="93"/>
        <end position="106"/>
    </location>
</feature>
<reference evidence="2 3" key="1">
    <citation type="submission" date="2014-03" db="EMBL/GenBank/DDBJ databases">
        <authorList>
            <person name="Sibley D."/>
            <person name="Venepally P."/>
            <person name="Karamycheva S."/>
            <person name="Hadjithomas M."/>
            <person name="Khan A."/>
            <person name="Brunk B."/>
            <person name="Roos D."/>
            <person name="Caler E."/>
            <person name="Lorenzi H."/>
        </authorList>
    </citation>
    <scope>NUCLEOTIDE SEQUENCE [LARGE SCALE GENOMIC DNA]</scope>
    <source>
        <strain evidence="3">p89</strain>
    </source>
</reference>
<feature type="region of interest" description="Disordered" evidence="1">
    <location>
        <begin position="93"/>
        <end position="122"/>
    </location>
</feature>
<dbReference type="VEuPathDB" id="ToxoDB:TGP89_420040"/>
<evidence type="ECO:0000313" key="2">
    <source>
        <dbReference type="EMBL" id="KFG36916.1"/>
    </source>
</evidence>
<sequence length="185" mass="21591">MSLCFRVVRSTFGNFAFLLRFSSLLFCRTRLTLEKKKIHRWAARKLLFFSLCALPESMWRRLCSPPVQSVFSGCFLRCLVSASPLAAGECFPPRKKEKSERGRESHTPSLNSRNARRGRGARTALKKEWKNTQNDLCFPPEILRSKREKRDEKSEKSERSTPGGTRTRNLWIRSPTRYPLRHKGW</sequence>
<protein>
    <submittedName>
        <fullName evidence="2">Uncharacterized protein</fullName>
    </submittedName>
</protein>
<evidence type="ECO:0000256" key="1">
    <source>
        <dbReference type="SAM" id="MobiDB-lite"/>
    </source>
</evidence>
<accession>A0A086JXP8</accession>
<evidence type="ECO:0000313" key="3">
    <source>
        <dbReference type="Proteomes" id="UP000028828"/>
    </source>
</evidence>
<dbReference type="AlphaFoldDB" id="A0A086JXP8"/>